<dbReference type="OrthoDB" id="658897at2759"/>
<protein>
    <submittedName>
        <fullName evidence="2">Uncharacterized protein</fullName>
    </submittedName>
</protein>
<organism evidence="2 3">
    <name type="scientific">Panicum hallii var. hallii</name>
    <dbReference type="NCBI Taxonomy" id="1504633"/>
    <lineage>
        <taxon>Eukaryota</taxon>
        <taxon>Viridiplantae</taxon>
        <taxon>Streptophyta</taxon>
        <taxon>Embryophyta</taxon>
        <taxon>Tracheophyta</taxon>
        <taxon>Spermatophyta</taxon>
        <taxon>Magnoliopsida</taxon>
        <taxon>Liliopsida</taxon>
        <taxon>Poales</taxon>
        <taxon>Poaceae</taxon>
        <taxon>PACMAD clade</taxon>
        <taxon>Panicoideae</taxon>
        <taxon>Panicodae</taxon>
        <taxon>Paniceae</taxon>
        <taxon>Panicinae</taxon>
        <taxon>Panicum</taxon>
        <taxon>Panicum sect. Panicum</taxon>
    </lineage>
</organism>
<dbReference type="Gramene" id="PUZ74191">
    <property type="protein sequence ID" value="PUZ74191"/>
    <property type="gene ID" value="GQ55_1G045800"/>
</dbReference>
<sequence length="68" mass="7484">MAKALVAARLATEVAPPQVVSTTMPRRKVPVRSLDPIAEDDDRDEHLPYCSSETTSKLMVPPPQQLID</sequence>
<reference evidence="2 3" key="1">
    <citation type="submission" date="2018-04" db="EMBL/GenBank/DDBJ databases">
        <title>WGS assembly of Panicum hallii var. hallii HAL2.</title>
        <authorList>
            <person name="Lovell J."/>
            <person name="Jenkins J."/>
            <person name="Lowry D."/>
            <person name="Mamidi S."/>
            <person name="Sreedasyam A."/>
            <person name="Weng X."/>
            <person name="Barry K."/>
            <person name="Bonette J."/>
            <person name="Campitelli B."/>
            <person name="Daum C."/>
            <person name="Gordon S."/>
            <person name="Gould B."/>
            <person name="Lipzen A."/>
            <person name="MacQueen A."/>
            <person name="Palacio-Mejia J."/>
            <person name="Plott C."/>
            <person name="Shakirov E."/>
            <person name="Shu S."/>
            <person name="Yoshinaga Y."/>
            <person name="Zane M."/>
            <person name="Rokhsar D."/>
            <person name="Grimwood J."/>
            <person name="Schmutz J."/>
            <person name="Juenger T."/>
        </authorList>
    </citation>
    <scope>NUCLEOTIDE SEQUENCE [LARGE SCALE GENOMIC DNA]</scope>
    <source>
        <strain evidence="3">cv. HAL2</strain>
    </source>
</reference>
<evidence type="ECO:0000313" key="3">
    <source>
        <dbReference type="Proteomes" id="UP000244336"/>
    </source>
</evidence>
<dbReference type="Proteomes" id="UP000244336">
    <property type="component" value="Chromosome 1"/>
</dbReference>
<dbReference type="AlphaFoldDB" id="A0A2T7F276"/>
<accession>A0A2T7F276</accession>
<proteinExistence type="predicted"/>
<feature type="region of interest" description="Disordered" evidence="1">
    <location>
        <begin position="21"/>
        <end position="68"/>
    </location>
</feature>
<evidence type="ECO:0000313" key="2">
    <source>
        <dbReference type="EMBL" id="PUZ74191.1"/>
    </source>
</evidence>
<keyword evidence="3" id="KW-1185">Reference proteome</keyword>
<evidence type="ECO:0000256" key="1">
    <source>
        <dbReference type="SAM" id="MobiDB-lite"/>
    </source>
</evidence>
<gene>
    <name evidence="2" type="ORF">GQ55_1G045800</name>
</gene>
<name>A0A2T7F276_9POAL</name>
<dbReference type="EMBL" id="CM009749">
    <property type="protein sequence ID" value="PUZ74191.1"/>
    <property type="molecule type" value="Genomic_DNA"/>
</dbReference>